<dbReference type="InterPro" id="IPR045031">
    <property type="entry name" value="DHP_synth-like"/>
</dbReference>
<comment type="similarity">
    <text evidence="4">Belongs to the DHPS family.</text>
</comment>
<dbReference type="InterPro" id="IPR000489">
    <property type="entry name" value="Pterin-binding_dom"/>
</dbReference>
<dbReference type="EMBL" id="FOOC01000002">
    <property type="protein sequence ID" value="SFF33945.1"/>
    <property type="molecule type" value="Genomic_DNA"/>
</dbReference>
<keyword evidence="8" id="KW-0479">Metal-binding</keyword>
<organism evidence="13 14">
    <name type="scientific">Fontimonas thermophila</name>
    <dbReference type="NCBI Taxonomy" id="1076937"/>
    <lineage>
        <taxon>Bacteria</taxon>
        <taxon>Pseudomonadati</taxon>
        <taxon>Pseudomonadota</taxon>
        <taxon>Gammaproteobacteria</taxon>
        <taxon>Nevskiales</taxon>
        <taxon>Nevskiaceae</taxon>
        <taxon>Fontimonas</taxon>
    </lineage>
</organism>
<evidence type="ECO:0000256" key="8">
    <source>
        <dbReference type="ARBA" id="ARBA00022723"/>
    </source>
</evidence>
<dbReference type="PROSITE" id="PS00793">
    <property type="entry name" value="DHPS_2"/>
    <property type="match status" value="1"/>
</dbReference>
<evidence type="ECO:0000256" key="1">
    <source>
        <dbReference type="ARBA" id="ARBA00000012"/>
    </source>
</evidence>
<evidence type="ECO:0000256" key="5">
    <source>
        <dbReference type="ARBA" id="ARBA00012458"/>
    </source>
</evidence>
<dbReference type="PANTHER" id="PTHR20941">
    <property type="entry name" value="FOLATE SYNTHESIS PROTEINS"/>
    <property type="match status" value="1"/>
</dbReference>
<evidence type="ECO:0000313" key="14">
    <source>
        <dbReference type="Proteomes" id="UP000199771"/>
    </source>
</evidence>
<evidence type="ECO:0000256" key="11">
    <source>
        <dbReference type="ARBA" id="ARBA00030193"/>
    </source>
</evidence>
<dbReference type="PROSITE" id="PS50972">
    <property type="entry name" value="PTERIN_BINDING"/>
    <property type="match status" value="1"/>
</dbReference>
<comment type="pathway">
    <text evidence="3">Cofactor biosynthesis; tetrahydrofolate biosynthesis; 7,8-dihydrofolate from 2-amino-4-hydroxy-6-hydroxymethyl-7,8-dihydropteridine diphosphate and 4-aminobenzoate: step 1/2.</text>
</comment>
<proteinExistence type="inferred from homology"/>
<dbReference type="OrthoDB" id="9811744at2"/>
<evidence type="ECO:0000259" key="12">
    <source>
        <dbReference type="PROSITE" id="PS50972"/>
    </source>
</evidence>
<dbReference type="SUPFAM" id="SSF51717">
    <property type="entry name" value="Dihydropteroate synthetase-like"/>
    <property type="match status" value="1"/>
</dbReference>
<dbReference type="InterPro" id="IPR006390">
    <property type="entry name" value="DHP_synth_dom"/>
</dbReference>
<accession>A0A1I2HUV3</accession>
<dbReference type="PANTHER" id="PTHR20941:SF1">
    <property type="entry name" value="FOLIC ACID SYNTHESIS PROTEIN FOL1"/>
    <property type="match status" value="1"/>
</dbReference>
<protein>
    <recommendedName>
        <fullName evidence="6">Dihydropteroate synthase</fullName>
        <ecNumber evidence="5">2.5.1.15</ecNumber>
    </recommendedName>
    <alternativeName>
        <fullName evidence="11">Dihydropteroate pyrophosphorylase</fullName>
    </alternativeName>
</protein>
<reference evidence="13 14" key="1">
    <citation type="submission" date="2016-10" db="EMBL/GenBank/DDBJ databases">
        <authorList>
            <person name="de Groot N.N."/>
        </authorList>
    </citation>
    <scope>NUCLEOTIDE SEQUENCE [LARGE SCALE GENOMIC DNA]</scope>
    <source>
        <strain evidence="13 14">DSM 23609</strain>
    </source>
</reference>
<evidence type="ECO:0000313" key="13">
    <source>
        <dbReference type="EMBL" id="SFF33945.1"/>
    </source>
</evidence>
<dbReference type="Proteomes" id="UP000199771">
    <property type="component" value="Unassembled WGS sequence"/>
</dbReference>
<dbReference type="CDD" id="cd00739">
    <property type="entry name" value="DHPS"/>
    <property type="match status" value="1"/>
</dbReference>
<keyword evidence="10" id="KW-0289">Folate biosynthesis</keyword>
<evidence type="ECO:0000256" key="6">
    <source>
        <dbReference type="ARBA" id="ARBA00016919"/>
    </source>
</evidence>
<dbReference type="GO" id="GO:0046656">
    <property type="term" value="P:folic acid biosynthetic process"/>
    <property type="evidence" value="ECO:0007669"/>
    <property type="project" value="UniProtKB-KW"/>
</dbReference>
<evidence type="ECO:0000256" key="10">
    <source>
        <dbReference type="ARBA" id="ARBA00022909"/>
    </source>
</evidence>
<name>A0A1I2HUV3_9GAMM</name>
<dbReference type="GO" id="GO:0046872">
    <property type="term" value="F:metal ion binding"/>
    <property type="evidence" value="ECO:0007669"/>
    <property type="project" value="UniProtKB-KW"/>
</dbReference>
<dbReference type="AlphaFoldDB" id="A0A1I2HUV3"/>
<dbReference type="NCBIfam" id="TIGR01496">
    <property type="entry name" value="DHPS"/>
    <property type="match status" value="1"/>
</dbReference>
<dbReference type="InterPro" id="IPR011005">
    <property type="entry name" value="Dihydropteroate_synth-like_sf"/>
</dbReference>
<dbReference type="STRING" id="1076937.SAMN04488120_102279"/>
<gene>
    <name evidence="13" type="ORF">SAMN04488120_102279</name>
</gene>
<dbReference type="GO" id="GO:0046654">
    <property type="term" value="P:tetrahydrofolate biosynthetic process"/>
    <property type="evidence" value="ECO:0007669"/>
    <property type="project" value="TreeGrafter"/>
</dbReference>
<evidence type="ECO:0000256" key="2">
    <source>
        <dbReference type="ARBA" id="ARBA00001946"/>
    </source>
</evidence>
<keyword evidence="9" id="KW-0460">Magnesium</keyword>
<evidence type="ECO:0000256" key="7">
    <source>
        <dbReference type="ARBA" id="ARBA00022679"/>
    </source>
</evidence>
<dbReference type="GO" id="GO:0005829">
    <property type="term" value="C:cytosol"/>
    <property type="evidence" value="ECO:0007669"/>
    <property type="project" value="TreeGrafter"/>
</dbReference>
<comment type="cofactor">
    <cofactor evidence="2">
        <name>Mg(2+)</name>
        <dbReference type="ChEBI" id="CHEBI:18420"/>
    </cofactor>
</comment>
<dbReference type="EC" id="2.5.1.15" evidence="5"/>
<evidence type="ECO:0000256" key="3">
    <source>
        <dbReference type="ARBA" id="ARBA00004763"/>
    </source>
</evidence>
<dbReference type="GO" id="GO:0004156">
    <property type="term" value="F:dihydropteroate synthase activity"/>
    <property type="evidence" value="ECO:0007669"/>
    <property type="project" value="UniProtKB-EC"/>
</dbReference>
<keyword evidence="7" id="KW-0808">Transferase</keyword>
<feature type="domain" description="Pterin-binding" evidence="12">
    <location>
        <begin position="1"/>
        <end position="250"/>
    </location>
</feature>
<evidence type="ECO:0000256" key="9">
    <source>
        <dbReference type="ARBA" id="ARBA00022842"/>
    </source>
</evidence>
<sequence>MGVLNVTPDSFSDGGRHTDCAVAVAHALSMVEEGAAIIDVGGESTRPGATPVSEQEELDRVIPVIEALRARTDAVISIDTMKPAVMRAACAAGAELINDVMALRMPGALDAAVATGAAICLMHMQGDPQTMQAAPHYDDVVQEVSDFLAERMACCVRNGIAAERIVLDPGIGFGKSLEHNLTLLANLDRLAVHGRPLLVGVSRKSMFGALLGRSVDQRLPGSLAAAAFAVSQGAVIVRAHDVAATVDAVRTAHALKMRRAAT</sequence>
<dbReference type="FunFam" id="3.20.20.20:FF:000006">
    <property type="entry name" value="Dihydropteroate synthase"/>
    <property type="match status" value="1"/>
</dbReference>
<keyword evidence="14" id="KW-1185">Reference proteome</keyword>
<evidence type="ECO:0000256" key="4">
    <source>
        <dbReference type="ARBA" id="ARBA00009503"/>
    </source>
</evidence>
<dbReference type="Gene3D" id="3.20.20.20">
    <property type="entry name" value="Dihydropteroate synthase-like"/>
    <property type="match status" value="1"/>
</dbReference>
<comment type="catalytic activity">
    <reaction evidence="1">
        <text>(7,8-dihydropterin-6-yl)methyl diphosphate + 4-aminobenzoate = 7,8-dihydropteroate + diphosphate</text>
        <dbReference type="Rhea" id="RHEA:19949"/>
        <dbReference type="ChEBI" id="CHEBI:17836"/>
        <dbReference type="ChEBI" id="CHEBI:17839"/>
        <dbReference type="ChEBI" id="CHEBI:33019"/>
        <dbReference type="ChEBI" id="CHEBI:72950"/>
        <dbReference type="EC" id="2.5.1.15"/>
    </reaction>
</comment>
<dbReference type="Pfam" id="PF00809">
    <property type="entry name" value="Pterin_bind"/>
    <property type="match status" value="1"/>
</dbReference>